<gene>
    <name evidence="1" type="ORF">DASB73_030890</name>
</gene>
<evidence type="ECO:0000313" key="1">
    <source>
        <dbReference type="EMBL" id="GMM52126.1"/>
    </source>
</evidence>
<keyword evidence="2" id="KW-1185">Reference proteome</keyword>
<organism evidence="1 2">
    <name type="scientific">Starmerella bacillaris</name>
    <name type="common">Yeast</name>
    <name type="synonym">Candida zemplinina</name>
    <dbReference type="NCBI Taxonomy" id="1247836"/>
    <lineage>
        <taxon>Eukaryota</taxon>
        <taxon>Fungi</taxon>
        <taxon>Dikarya</taxon>
        <taxon>Ascomycota</taxon>
        <taxon>Saccharomycotina</taxon>
        <taxon>Dipodascomycetes</taxon>
        <taxon>Dipodascales</taxon>
        <taxon>Trichomonascaceae</taxon>
        <taxon>Starmerella</taxon>
    </lineage>
</organism>
<reference evidence="1 2" key="1">
    <citation type="journal article" date="2023" name="Elife">
        <title>Identification of key yeast species and microbe-microbe interactions impacting larval growth of Drosophila in the wild.</title>
        <authorList>
            <person name="Mure A."/>
            <person name="Sugiura Y."/>
            <person name="Maeda R."/>
            <person name="Honda K."/>
            <person name="Sakurai N."/>
            <person name="Takahashi Y."/>
            <person name="Watada M."/>
            <person name="Katoh T."/>
            <person name="Gotoh A."/>
            <person name="Gotoh Y."/>
            <person name="Taniguchi I."/>
            <person name="Nakamura K."/>
            <person name="Hayashi T."/>
            <person name="Katayama T."/>
            <person name="Uemura T."/>
            <person name="Hattori Y."/>
        </authorList>
    </citation>
    <scope>NUCLEOTIDE SEQUENCE [LARGE SCALE GENOMIC DNA]</scope>
    <source>
        <strain evidence="1 2">SB-73</strain>
    </source>
</reference>
<name>A0AAV5RKR0_STABA</name>
<dbReference type="EMBL" id="BTGC01000008">
    <property type="protein sequence ID" value="GMM52126.1"/>
    <property type="molecule type" value="Genomic_DNA"/>
</dbReference>
<proteinExistence type="predicted"/>
<sequence length="327" mass="36935">MASGPTIKPATNVDFQNKTVNINQSPDFTDVNDLPNDPLILERLEPEQFIPLFERHYLSTPEATRSCIYDILGVPLGSSDITKLNLNPTDIATEIWLADFILALSVFGLSGFYHKGVWPTPVEYPRFSYFVKELVANLCLIFKEYAHFKVVIQNSSDYNIKLIVQTLTSVPFNARSIGKLCSVKFNQLPCSCVNEALASYLDRCRALDLDIYGGGYLGLLRSAIANCSDHFDQSLLEIIQPLMSDKSLAIAHPLDINEAILESPHIESFEFALWSLKQKNTRPRKSARVCPRPIKQSFSSSSSYYYYYYYSPELARVRIGFNNGNNN</sequence>
<comment type="caution">
    <text evidence="1">The sequence shown here is derived from an EMBL/GenBank/DDBJ whole genome shotgun (WGS) entry which is preliminary data.</text>
</comment>
<evidence type="ECO:0000313" key="2">
    <source>
        <dbReference type="Proteomes" id="UP001362899"/>
    </source>
</evidence>
<accession>A0AAV5RKR0</accession>
<protein>
    <submittedName>
        <fullName evidence="1">Uncharacterized protein</fullName>
    </submittedName>
</protein>
<dbReference type="AlphaFoldDB" id="A0AAV5RKR0"/>
<dbReference type="Proteomes" id="UP001362899">
    <property type="component" value="Unassembled WGS sequence"/>
</dbReference>